<dbReference type="AlphaFoldDB" id="A0A8I0Q459"/>
<dbReference type="Gene3D" id="3.10.290.30">
    <property type="entry name" value="MM3350-like"/>
    <property type="match status" value="1"/>
</dbReference>
<proteinExistence type="predicted"/>
<protein>
    <recommendedName>
        <fullName evidence="1">Plasmid pRiA4b Orf3-like domain-containing protein</fullName>
    </recommendedName>
</protein>
<dbReference type="EMBL" id="PKLF01000031">
    <property type="protein sequence ID" value="MBE8614609.1"/>
    <property type="molecule type" value="Genomic_DNA"/>
</dbReference>
<dbReference type="InterPro" id="IPR012912">
    <property type="entry name" value="Plasmid_pRiA4b_Orf3-like"/>
</dbReference>
<name>A0A8I0Q459_MORMO</name>
<dbReference type="PANTHER" id="PTHR41878:SF1">
    <property type="entry name" value="TNPR PROTEIN"/>
    <property type="match status" value="1"/>
</dbReference>
<evidence type="ECO:0000313" key="2">
    <source>
        <dbReference type="EMBL" id="MBE8614609.1"/>
    </source>
</evidence>
<reference evidence="2" key="1">
    <citation type="submission" date="2017-12" db="EMBL/GenBank/DDBJ databases">
        <title>Genome sequencing and analysis.</title>
        <authorList>
            <person name="Huang Y.-T."/>
        </authorList>
    </citation>
    <scope>NUCLEOTIDE SEQUENCE</scope>
    <source>
        <strain evidence="2">VGH116</strain>
    </source>
</reference>
<sequence length="181" mass="21044">MYQIKITLNDTKPPVWRRLIVPEAITLNELHHVIQIAMGWGNYHLYCFEKGNLRYGEDLEEFFDSSLKDSTGVPLTMLLRKEKDKCLYVYDFGDYWEHSVLLEKILPATSDIYPVPVCVKGKGTCPVEDSGGVWGYSQMLEEACSPDNPDRAEIHRYLMADIDTREYNPDAINQRLRKFYL</sequence>
<dbReference type="SUPFAM" id="SSF159941">
    <property type="entry name" value="MM3350-like"/>
    <property type="match status" value="1"/>
</dbReference>
<feature type="domain" description="Plasmid pRiA4b Orf3-like" evidence="1">
    <location>
        <begin position="2"/>
        <end position="171"/>
    </location>
</feature>
<dbReference type="PANTHER" id="PTHR41878">
    <property type="entry name" value="LEXA REPRESSOR-RELATED"/>
    <property type="match status" value="1"/>
</dbReference>
<organism evidence="2 3">
    <name type="scientific">Morganella morganii</name>
    <name type="common">Proteus morganii</name>
    <dbReference type="NCBI Taxonomy" id="582"/>
    <lineage>
        <taxon>Bacteria</taxon>
        <taxon>Pseudomonadati</taxon>
        <taxon>Pseudomonadota</taxon>
        <taxon>Gammaproteobacteria</taxon>
        <taxon>Enterobacterales</taxon>
        <taxon>Morganellaceae</taxon>
        <taxon>Morganella</taxon>
    </lineage>
</organism>
<dbReference type="InterPro" id="IPR024047">
    <property type="entry name" value="MM3350-like_sf"/>
</dbReference>
<accession>A0A8I0Q459</accession>
<evidence type="ECO:0000259" key="1">
    <source>
        <dbReference type="Pfam" id="PF07929"/>
    </source>
</evidence>
<gene>
    <name evidence="2" type="ORF">CYG68_19850</name>
</gene>
<dbReference type="Proteomes" id="UP000650477">
    <property type="component" value="Unassembled WGS sequence"/>
</dbReference>
<dbReference type="Pfam" id="PF07929">
    <property type="entry name" value="PRiA4_ORF3"/>
    <property type="match status" value="1"/>
</dbReference>
<evidence type="ECO:0000313" key="3">
    <source>
        <dbReference type="Proteomes" id="UP000650477"/>
    </source>
</evidence>
<comment type="caution">
    <text evidence="2">The sequence shown here is derived from an EMBL/GenBank/DDBJ whole genome shotgun (WGS) entry which is preliminary data.</text>
</comment>